<organism evidence="2 3">
    <name type="scientific">Pleurodeles waltl</name>
    <name type="common">Iberian ribbed newt</name>
    <dbReference type="NCBI Taxonomy" id="8319"/>
    <lineage>
        <taxon>Eukaryota</taxon>
        <taxon>Metazoa</taxon>
        <taxon>Chordata</taxon>
        <taxon>Craniata</taxon>
        <taxon>Vertebrata</taxon>
        <taxon>Euteleostomi</taxon>
        <taxon>Amphibia</taxon>
        <taxon>Batrachia</taxon>
        <taxon>Caudata</taxon>
        <taxon>Salamandroidea</taxon>
        <taxon>Salamandridae</taxon>
        <taxon>Pleurodelinae</taxon>
        <taxon>Pleurodeles</taxon>
    </lineage>
</organism>
<proteinExistence type="predicted"/>
<reference evidence="2" key="1">
    <citation type="journal article" date="2022" name="bioRxiv">
        <title>Sequencing and chromosome-scale assembly of the giantPleurodeles waltlgenome.</title>
        <authorList>
            <person name="Brown T."/>
            <person name="Elewa A."/>
            <person name="Iarovenko S."/>
            <person name="Subramanian E."/>
            <person name="Araus A.J."/>
            <person name="Petzold A."/>
            <person name="Susuki M."/>
            <person name="Suzuki K.-i.T."/>
            <person name="Hayashi T."/>
            <person name="Toyoda A."/>
            <person name="Oliveira C."/>
            <person name="Osipova E."/>
            <person name="Leigh N.D."/>
            <person name="Simon A."/>
            <person name="Yun M.H."/>
        </authorList>
    </citation>
    <scope>NUCLEOTIDE SEQUENCE</scope>
    <source>
        <strain evidence="2">20211129_DDA</strain>
        <tissue evidence="2">Liver</tissue>
    </source>
</reference>
<evidence type="ECO:0000313" key="2">
    <source>
        <dbReference type="EMBL" id="KAJ1197369.1"/>
    </source>
</evidence>
<feature type="region of interest" description="Disordered" evidence="1">
    <location>
        <begin position="36"/>
        <end position="81"/>
    </location>
</feature>
<comment type="caution">
    <text evidence="2">The sequence shown here is derived from an EMBL/GenBank/DDBJ whole genome shotgun (WGS) entry which is preliminary data.</text>
</comment>
<evidence type="ECO:0000313" key="3">
    <source>
        <dbReference type="Proteomes" id="UP001066276"/>
    </source>
</evidence>
<evidence type="ECO:0000256" key="1">
    <source>
        <dbReference type="SAM" id="MobiDB-lite"/>
    </source>
</evidence>
<sequence>MPLGTPGVRAGLRTAPGRLPETEVLSAVLDGRDAASSAGLFMSPHHHHGRGPEEDDETGSPEDGITQKTDPCRLLDQGARN</sequence>
<name>A0AAV7V9S8_PLEWA</name>
<protein>
    <submittedName>
        <fullName evidence="2">Uncharacterized protein</fullName>
    </submittedName>
</protein>
<accession>A0AAV7V9S8</accession>
<gene>
    <name evidence="2" type="ORF">NDU88_001229</name>
</gene>
<dbReference type="AlphaFoldDB" id="A0AAV7V9S8"/>
<dbReference type="Proteomes" id="UP001066276">
    <property type="component" value="Chromosome 2_1"/>
</dbReference>
<keyword evidence="3" id="KW-1185">Reference proteome</keyword>
<dbReference type="EMBL" id="JANPWB010000003">
    <property type="protein sequence ID" value="KAJ1197369.1"/>
    <property type="molecule type" value="Genomic_DNA"/>
</dbReference>